<evidence type="ECO:0000313" key="1">
    <source>
        <dbReference type="EMBL" id="KAK5632940.1"/>
    </source>
</evidence>
<keyword evidence="2" id="KW-1185">Reference proteome</keyword>
<gene>
    <name evidence="1" type="ORF">RRF57_008654</name>
</gene>
<comment type="caution">
    <text evidence="1">The sequence shown here is derived from an EMBL/GenBank/DDBJ whole genome shotgun (WGS) entry which is preliminary data.</text>
</comment>
<evidence type="ECO:0000313" key="2">
    <source>
        <dbReference type="Proteomes" id="UP001305414"/>
    </source>
</evidence>
<dbReference type="AlphaFoldDB" id="A0AAN7UI85"/>
<reference evidence="1 2" key="1">
    <citation type="submission" date="2023-10" db="EMBL/GenBank/DDBJ databases">
        <title>Draft genome sequence of Xylaria bambusicola isolate GMP-LS, the root and basal stem rot pathogen of sugarcane in Indonesia.</title>
        <authorList>
            <person name="Selvaraj P."/>
            <person name="Muralishankar V."/>
            <person name="Muruganantham S."/>
            <person name="Sp S."/>
            <person name="Haryani S."/>
            <person name="Lau K.J.X."/>
            <person name="Naqvi N.I."/>
        </authorList>
    </citation>
    <scope>NUCLEOTIDE SEQUENCE [LARGE SCALE GENOMIC DNA]</scope>
    <source>
        <strain evidence="1">GMP-LS</strain>
    </source>
</reference>
<protein>
    <submittedName>
        <fullName evidence="1">Uncharacterized protein</fullName>
    </submittedName>
</protein>
<accession>A0AAN7UI85</accession>
<proteinExistence type="predicted"/>
<sequence>MPPNILDHLPGKRLRTVPGVYNLMEVSLERPGHLVLEDKATQALYATGAIGDDAVRMLESHNEL</sequence>
<dbReference type="Proteomes" id="UP001305414">
    <property type="component" value="Unassembled WGS sequence"/>
</dbReference>
<organism evidence="1 2">
    <name type="scientific">Xylaria bambusicola</name>
    <dbReference type="NCBI Taxonomy" id="326684"/>
    <lineage>
        <taxon>Eukaryota</taxon>
        <taxon>Fungi</taxon>
        <taxon>Dikarya</taxon>
        <taxon>Ascomycota</taxon>
        <taxon>Pezizomycotina</taxon>
        <taxon>Sordariomycetes</taxon>
        <taxon>Xylariomycetidae</taxon>
        <taxon>Xylariales</taxon>
        <taxon>Xylariaceae</taxon>
        <taxon>Xylaria</taxon>
    </lineage>
</organism>
<name>A0AAN7UI85_9PEZI</name>
<dbReference type="EMBL" id="JAWHQM010000028">
    <property type="protein sequence ID" value="KAK5632940.1"/>
    <property type="molecule type" value="Genomic_DNA"/>
</dbReference>